<gene>
    <name evidence="1" type="ORF">OE749_17680</name>
</gene>
<comment type="caution">
    <text evidence="1">The sequence shown here is derived from an EMBL/GenBank/DDBJ whole genome shotgun (WGS) entry which is preliminary data.</text>
</comment>
<name>A0ABT3AE70_9ALTE</name>
<evidence type="ECO:0000313" key="1">
    <source>
        <dbReference type="EMBL" id="MCV2886531.1"/>
    </source>
</evidence>
<keyword evidence="2" id="KW-1185">Reference proteome</keyword>
<dbReference type="EMBL" id="JAOWKX010000012">
    <property type="protein sequence ID" value="MCV2886531.1"/>
    <property type="molecule type" value="Genomic_DNA"/>
</dbReference>
<sequence length="166" mass="18895">MFHPWLIHLSSIQNISQFLRLRIQELTSNWKIDKAGNQVGYALDRFALLAVAGELATRFGLVPWSKGEVESSIFQVVESWIAARGFEGDAEEQFVVRKTPFAIKAWNSRLTLPGKELAPDLAGYWKYENDELTWFITRDSFRNGFGLKQASPRKTLELSSLMAKKG</sequence>
<reference evidence="1 2" key="1">
    <citation type="submission" date="2022-10" db="EMBL/GenBank/DDBJ databases">
        <title>Aestuariibacter sp. AA17 isolated from Montipora capitata coral fragment.</title>
        <authorList>
            <person name="Emsley S.A."/>
            <person name="Pfannmuller K.M."/>
            <person name="Loughran R.M."/>
            <person name="Shlafstein M."/>
            <person name="Papke E."/>
            <person name="Saw J.H."/>
            <person name="Ushijima B."/>
            <person name="Videau P."/>
        </authorList>
    </citation>
    <scope>NUCLEOTIDE SEQUENCE [LARGE SCALE GENOMIC DNA]</scope>
    <source>
        <strain evidence="1 2">AA17</strain>
    </source>
</reference>
<evidence type="ECO:0000313" key="2">
    <source>
        <dbReference type="Proteomes" id="UP001652504"/>
    </source>
</evidence>
<organism evidence="1 2">
    <name type="scientific">Fluctibacter corallii</name>
    <dbReference type="NCBI Taxonomy" id="2984329"/>
    <lineage>
        <taxon>Bacteria</taxon>
        <taxon>Pseudomonadati</taxon>
        <taxon>Pseudomonadota</taxon>
        <taxon>Gammaproteobacteria</taxon>
        <taxon>Alteromonadales</taxon>
        <taxon>Alteromonadaceae</taxon>
        <taxon>Fluctibacter</taxon>
    </lineage>
</organism>
<protein>
    <submittedName>
        <fullName evidence="1">Uncharacterized protein</fullName>
    </submittedName>
</protein>
<accession>A0ABT3AE70</accession>
<proteinExistence type="predicted"/>
<dbReference type="Proteomes" id="UP001652504">
    <property type="component" value="Unassembled WGS sequence"/>
</dbReference>
<dbReference type="RefSeq" id="WP_263713821.1">
    <property type="nucleotide sequence ID" value="NZ_JAOWKX010000012.1"/>
</dbReference>